<evidence type="ECO:0000313" key="8">
    <source>
        <dbReference type="Proteomes" id="UP000237025"/>
    </source>
</evidence>
<evidence type="ECO:0000256" key="5">
    <source>
        <dbReference type="ARBA" id="ARBA00022944"/>
    </source>
</evidence>
<keyword evidence="3" id="KW-1003">Cell membrane</keyword>
<dbReference type="PANTHER" id="PTHR37316:SF3">
    <property type="entry name" value="TEICHOIC ACID GLYCEROL-PHOSPHATE TRANSFERASE"/>
    <property type="match status" value="1"/>
</dbReference>
<evidence type="ECO:0000256" key="1">
    <source>
        <dbReference type="ARBA" id="ARBA00004202"/>
    </source>
</evidence>
<dbReference type="Pfam" id="PF04464">
    <property type="entry name" value="Glyphos_transf"/>
    <property type="match status" value="1"/>
</dbReference>
<name>A0ABX4ZXT6_9ENTR</name>
<evidence type="ECO:0000256" key="4">
    <source>
        <dbReference type="ARBA" id="ARBA00022679"/>
    </source>
</evidence>
<keyword evidence="4" id="KW-0808">Transferase</keyword>
<protein>
    <recommendedName>
        <fullName evidence="9">CDP-glycerol--glycerophosphate glycerophosphotransferase</fullName>
    </recommendedName>
</protein>
<dbReference type="InterPro" id="IPR043148">
    <property type="entry name" value="TagF_C"/>
</dbReference>
<keyword evidence="5" id="KW-0777">Teichoic acid biosynthesis</keyword>
<dbReference type="InterPro" id="IPR051612">
    <property type="entry name" value="Teichoic_Acid_Biosynth"/>
</dbReference>
<evidence type="ECO:0000256" key="2">
    <source>
        <dbReference type="ARBA" id="ARBA00010488"/>
    </source>
</evidence>
<comment type="caution">
    <text evidence="7">The sequence shown here is derived from an EMBL/GenBank/DDBJ whole genome shotgun (WGS) entry which is preliminary data.</text>
</comment>
<dbReference type="EMBL" id="PQVW01000016">
    <property type="protein sequence ID" value="POZ20757.1"/>
    <property type="molecule type" value="Genomic_DNA"/>
</dbReference>
<proteinExistence type="inferred from homology"/>
<comment type="similarity">
    <text evidence="2">Belongs to the CDP-glycerol glycerophosphotransferase family.</text>
</comment>
<evidence type="ECO:0008006" key="9">
    <source>
        <dbReference type="Google" id="ProtNLM"/>
    </source>
</evidence>
<organism evidence="7 8">
    <name type="scientific">Lelliottia aquatilis</name>
    <dbReference type="NCBI Taxonomy" id="2080838"/>
    <lineage>
        <taxon>Bacteria</taxon>
        <taxon>Pseudomonadati</taxon>
        <taxon>Pseudomonadota</taxon>
        <taxon>Gammaproteobacteria</taxon>
        <taxon>Enterobacterales</taxon>
        <taxon>Enterobacteriaceae</taxon>
        <taxon>Lelliottia</taxon>
    </lineage>
</organism>
<gene>
    <name evidence="7" type="ORF">C3712_17890</name>
</gene>
<reference evidence="7 8" key="1">
    <citation type="submission" date="2018-02" db="EMBL/GenBank/DDBJ databases">
        <title>Lelliotia aquatilis sp. nov., isolated from drinking water.</title>
        <authorList>
            <person name="Kaempfer P."/>
            <person name="Glaeser S."/>
            <person name="Exner M."/>
            <person name="Doijad S."/>
            <person name="Chakraborty T."/>
        </authorList>
    </citation>
    <scope>NUCLEOTIDE SEQUENCE [LARGE SCALE GENOMIC DNA]</scope>
    <source>
        <strain evidence="7 8">6331-17</strain>
    </source>
</reference>
<evidence type="ECO:0000256" key="6">
    <source>
        <dbReference type="ARBA" id="ARBA00023136"/>
    </source>
</evidence>
<keyword evidence="8" id="KW-1185">Reference proteome</keyword>
<dbReference type="PANTHER" id="PTHR37316">
    <property type="entry name" value="TEICHOIC ACID GLYCEROL-PHOSPHATE PRIMASE"/>
    <property type="match status" value="1"/>
</dbReference>
<dbReference type="Proteomes" id="UP000237025">
    <property type="component" value="Unassembled WGS sequence"/>
</dbReference>
<dbReference type="InterPro" id="IPR043149">
    <property type="entry name" value="TagF_N"/>
</dbReference>
<dbReference type="Gene3D" id="3.40.50.12580">
    <property type="match status" value="1"/>
</dbReference>
<comment type="subcellular location">
    <subcellularLocation>
        <location evidence="1">Cell membrane</location>
        <topology evidence="1">Peripheral membrane protein</topology>
    </subcellularLocation>
</comment>
<evidence type="ECO:0000256" key="3">
    <source>
        <dbReference type="ARBA" id="ARBA00022475"/>
    </source>
</evidence>
<dbReference type="RefSeq" id="WP_103950054.1">
    <property type="nucleotide sequence ID" value="NZ_PQVT01000017.1"/>
</dbReference>
<accession>A0ABX4ZXT6</accession>
<sequence>MTPLAFELCRDLKTISERKKKKMRVLFFGRDAFTDNSKYLYLYMHAHFPQLEICWCSPHTGLIATLEAKGLPCFDLSKDLHHSMDFLLESSIAVFCVNPLESVGHNLLLLSCLSGALTFQMWHGIGPKQADLALTAVKNITDLSATKLMFGAAFPEYYISSSEFIDSKWNEFFGARKFIRASYPRNEVLFRDPTPIESLGAELSEHVREGLYSSRNTSILLAPTWEADSGLNNISLLSKLVSCCQQNNINVFIKKHPFVNDNSDAARNIKNLYTIPSNVDIYPHLKNFDALITDYSSIIYDYILTGKPIATTDISKGDDFDFEFLPGDDSYRYKINEHNITVTLEEMLNGDSKQCSRAELASVLFQTDNTQANKMITEKILHIYDLESAKKAPVIY</sequence>
<dbReference type="InterPro" id="IPR007554">
    <property type="entry name" value="Glycerophosphate_synth"/>
</dbReference>
<dbReference type="Gene3D" id="3.40.50.11820">
    <property type="match status" value="1"/>
</dbReference>
<evidence type="ECO:0000313" key="7">
    <source>
        <dbReference type="EMBL" id="POZ20757.1"/>
    </source>
</evidence>
<keyword evidence="6" id="KW-0472">Membrane</keyword>